<gene>
    <name evidence="6" type="ORF">ACFSC9_11740</name>
</gene>
<evidence type="ECO:0000259" key="5">
    <source>
        <dbReference type="PROSITE" id="PS50931"/>
    </source>
</evidence>
<dbReference type="Gene3D" id="1.10.10.10">
    <property type="entry name" value="Winged helix-like DNA-binding domain superfamily/Winged helix DNA-binding domain"/>
    <property type="match status" value="1"/>
</dbReference>
<dbReference type="Pfam" id="PF03466">
    <property type="entry name" value="LysR_substrate"/>
    <property type="match status" value="1"/>
</dbReference>
<keyword evidence="3" id="KW-0238">DNA-binding</keyword>
<comment type="caution">
    <text evidence="6">The sequence shown here is derived from an EMBL/GenBank/DDBJ whole genome shotgun (WGS) entry which is preliminary data.</text>
</comment>
<dbReference type="PANTHER" id="PTHR30126:SF39">
    <property type="entry name" value="HTH-TYPE TRANSCRIPTIONAL REGULATOR CYSL"/>
    <property type="match status" value="1"/>
</dbReference>
<dbReference type="Gene3D" id="3.40.190.290">
    <property type="match status" value="1"/>
</dbReference>
<keyword evidence="7" id="KW-1185">Reference proteome</keyword>
<evidence type="ECO:0000256" key="3">
    <source>
        <dbReference type="ARBA" id="ARBA00023125"/>
    </source>
</evidence>
<dbReference type="RefSeq" id="WP_347323463.1">
    <property type="nucleotide sequence ID" value="NZ_JBCGUH010000001.1"/>
</dbReference>
<accession>A0ABW4RJ03</accession>
<feature type="domain" description="HTH lysR-type" evidence="5">
    <location>
        <begin position="1"/>
        <end position="58"/>
    </location>
</feature>
<dbReference type="SUPFAM" id="SSF53850">
    <property type="entry name" value="Periplasmic binding protein-like II"/>
    <property type="match status" value="1"/>
</dbReference>
<keyword evidence="4" id="KW-0804">Transcription</keyword>
<organism evidence="6 7">
    <name type="scientific">Paenibacillus wenxiniae</name>
    <dbReference type="NCBI Taxonomy" id="1636843"/>
    <lineage>
        <taxon>Bacteria</taxon>
        <taxon>Bacillati</taxon>
        <taxon>Bacillota</taxon>
        <taxon>Bacilli</taxon>
        <taxon>Bacillales</taxon>
        <taxon>Paenibacillaceae</taxon>
        <taxon>Paenibacillus</taxon>
    </lineage>
</organism>
<evidence type="ECO:0000256" key="2">
    <source>
        <dbReference type="ARBA" id="ARBA00023015"/>
    </source>
</evidence>
<evidence type="ECO:0000256" key="1">
    <source>
        <dbReference type="ARBA" id="ARBA00009437"/>
    </source>
</evidence>
<evidence type="ECO:0000256" key="4">
    <source>
        <dbReference type="ARBA" id="ARBA00023163"/>
    </source>
</evidence>
<dbReference type="PANTHER" id="PTHR30126">
    <property type="entry name" value="HTH-TYPE TRANSCRIPTIONAL REGULATOR"/>
    <property type="match status" value="1"/>
</dbReference>
<dbReference type="EMBL" id="JBHUEH010000014">
    <property type="protein sequence ID" value="MFD1886195.1"/>
    <property type="molecule type" value="Genomic_DNA"/>
</dbReference>
<sequence>MNLIKLQIVELLNRHQKITAVADELGLKQPTVTFHMKSLEKEMGVALFESRGGKIVLREPGKALLHYATKINALAAESKRIVQEFGALERGQLRIGASYVPATYFLPDLIHSFSHQYPGVQLSIAVKTAPVIRDMLINHEIDMGIMLTEPFEHPALVKGLIGEDQMVVIFTPDHPLASESELNLDMLQRSRFVLHSHDSSTRQISDRWMRDNGLETSSFIELDSAEAIKRAVMLGGYAAFLSRMAVEEELRSGKLQMHSLPDQALRRYLYYAYNKERHYSGLIHRFAACLNESTATSDAAVT</sequence>
<name>A0ABW4RJ03_9BACL</name>
<dbReference type="Pfam" id="PF00126">
    <property type="entry name" value="HTH_1"/>
    <property type="match status" value="1"/>
</dbReference>
<reference evidence="7" key="1">
    <citation type="journal article" date="2019" name="Int. J. Syst. Evol. Microbiol.">
        <title>The Global Catalogue of Microorganisms (GCM) 10K type strain sequencing project: providing services to taxonomists for standard genome sequencing and annotation.</title>
        <authorList>
            <consortium name="The Broad Institute Genomics Platform"/>
            <consortium name="The Broad Institute Genome Sequencing Center for Infectious Disease"/>
            <person name="Wu L."/>
            <person name="Ma J."/>
        </authorList>
    </citation>
    <scope>NUCLEOTIDE SEQUENCE [LARGE SCALE GENOMIC DNA]</scope>
    <source>
        <strain evidence="7">CCUG 54950</strain>
    </source>
</reference>
<dbReference type="InterPro" id="IPR005119">
    <property type="entry name" value="LysR_subst-bd"/>
</dbReference>
<dbReference type="InterPro" id="IPR000847">
    <property type="entry name" value="LysR_HTH_N"/>
</dbReference>
<dbReference type="Proteomes" id="UP001597233">
    <property type="component" value="Unassembled WGS sequence"/>
</dbReference>
<dbReference type="PROSITE" id="PS50931">
    <property type="entry name" value="HTH_LYSR"/>
    <property type="match status" value="1"/>
</dbReference>
<protein>
    <submittedName>
        <fullName evidence="6">LysR family transcriptional regulator</fullName>
    </submittedName>
</protein>
<keyword evidence="2" id="KW-0805">Transcription regulation</keyword>
<dbReference type="SUPFAM" id="SSF46785">
    <property type="entry name" value="Winged helix' DNA-binding domain"/>
    <property type="match status" value="1"/>
</dbReference>
<dbReference type="InterPro" id="IPR036390">
    <property type="entry name" value="WH_DNA-bd_sf"/>
</dbReference>
<evidence type="ECO:0000313" key="6">
    <source>
        <dbReference type="EMBL" id="MFD1886195.1"/>
    </source>
</evidence>
<comment type="similarity">
    <text evidence="1">Belongs to the LysR transcriptional regulatory family.</text>
</comment>
<proteinExistence type="inferred from homology"/>
<evidence type="ECO:0000313" key="7">
    <source>
        <dbReference type="Proteomes" id="UP001597233"/>
    </source>
</evidence>
<dbReference type="InterPro" id="IPR036388">
    <property type="entry name" value="WH-like_DNA-bd_sf"/>
</dbReference>